<keyword evidence="8" id="KW-0460">Magnesium</keyword>
<evidence type="ECO:0000256" key="3">
    <source>
        <dbReference type="ARBA" id="ARBA00022679"/>
    </source>
</evidence>
<evidence type="ECO:0000256" key="6">
    <source>
        <dbReference type="ARBA" id="ARBA00022741"/>
    </source>
</evidence>
<comment type="cofactor">
    <cofactor evidence="1">
        <name>Mg(2+)</name>
        <dbReference type="ChEBI" id="CHEBI:18420"/>
    </cofactor>
</comment>
<dbReference type="GO" id="GO:0016779">
    <property type="term" value="F:nucleotidyltransferase activity"/>
    <property type="evidence" value="ECO:0007669"/>
    <property type="project" value="UniProtKB-KW"/>
</dbReference>
<name>A0A2H0UN70_9BACT</name>
<keyword evidence="5" id="KW-0479">Metal-binding</keyword>
<dbReference type="InterPro" id="IPR043519">
    <property type="entry name" value="NT_sf"/>
</dbReference>
<dbReference type="InterPro" id="IPR002934">
    <property type="entry name" value="Polymerase_NTP_transf_dom"/>
</dbReference>
<keyword evidence="2" id="KW-1277">Toxin-antitoxin system</keyword>
<sequence length="93" mass="10472">MDIKEIKEKAIPILRHSGVMRAGIFGSAARGEMDEKSDIDFLIKLPDSASLFDFIGIKQDLEEVFGRRVDLVGYEAIKPLLKERILSEEVPIL</sequence>
<dbReference type="CDD" id="cd05403">
    <property type="entry name" value="NT_KNTase_like"/>
    <property type="match status" value="1"/>
</dbReference>
<gene>
    <name evidence="11" type="ORF">COU10_02290</name>
</gene>
<keyword evidence="3" id="KW-0808">Transferase</keyword>
<dbReference type="AlphaFoldDB" id="A0A2H0UN70"/>
<accession>A0A2H0UN70</accession>
<dbReference type="PANTHER" id="PTHR33571:SF14">
    <property type="entry name" value="PROTEIN ADENYLYLTRANSFERASE MJ0435-RELATED"/>
    <property type="match status" value="1"/>
</dbReference>
<evidence type="ECO:0000259" key="10">
    <source>
        <dbReference type="Pfam" id="PF01909"/>
    </source>
</evidence>
<evidence type="ECO:0000256" key="1">
    <source>
        <dbReference type="ARBA" id="ARBA00001946"/>
    </source>
</evidence>
<evidence type="ECO:0000313" key="12">
    <source>
        <dbReference type="Proteomes" id="UP000230903"/>
    </source>
</evidence>
<keyword evidence="4" id="KW-0548">Nucleotidyltransferase</keyword>
<protein>
    <recommendedName>
        <fullName evidence="10">Polymerase nucleotidyl transferase domain-containing protein</fullName>
    </recommendedName>
</protein>
<evidence type="ECO:0000256" key="7">
    <source>
        <dbReference type="ARBA" id="ARBA00022840"/>
    </source>
</evidence>
<dbReference type="GO" id="GO:0046872">
    <property type="term" value="F:metal ion binding"/>
    <property type="evidence" value="ECO:0007669"/>
    <property type="project" value="UniProtKB-KW"/>
</dbReference>
<dbReference type="Gene3D" id="3.30.460.10">
    <property type="entry name" value="Beta Polymerase, domain 2"/>
    <property type="match status" value="1"/>
</dbReference>
<keyword evidence="7" id="KW-0067">ATP-binding</keyword>
<proteinExistence type="inferred from homology"/>
<feature type="domain" description="Polymerase nucleotidyl transferase" evidence="10">
    <location>
        <begin position="13"/>
        <end position="88"/>
    </location>
</feature>
<dbReference type="PANTHER" id="PTHR33571">
    <property type="entry name" value="SSL8005 PROTEIN"/>
    <property type="match status" value="1"/>
</dbReference>
<evidence type="ECO:0000256" key="8">
    <source>
        <dbReference type="ARBA" id="ARBA00022842"/>
    </source>
</evidence>
<evidence type="ECO:0000313" key="11">
    <source>
        <dbReference type="EMBL" id="PIR87867.1"/>
    </source>
</evidence>
<organism evidence="11 12">
    <name type="scientific">Candidatus Harrisonbacteria bacterium CG10_big_fil_rev_8_21_14_0_10_45_28</name>
    <dbReference type="NCBI Taxonomy" id="1974586"/>
    <lineage>
        <taxon>Bacteria</taxon>
        <taxon>Candidatus Harrisoniibacteriota</taxon>
    </lineage>
</organism>
<dbReference type="InterPro" id="IPR052038">
    <property type="entry name" value="Type-VII_TA_antitoxin"/>
</dbReference>
<dbReference type="Proteomes" id="UP000230903">
    <property type="component" value="Unassembled WGS sequence"/>
</dbReference>
<dbReference type="Pfam" id="PF01909">
    <property type="entry name" value="NTP_transf_2"/>
    <property type="match status" value="1"/>
</dbReference>
<comment type="caution">
    <text evidence="11">The sequence shown here is derived from an EMBL/GenBank/DDBJ whole genome shotgun (WGS) entry which is preliminary data.</text>
</comment>
<evidence type="ECO:0000256" key="9">
    <source>
        <dbReference type="ARBA" id="ARBA00038276"/>
    </source>
</evidence>
<dbReference type="SUPFAM" id="SSF81301">
    <property type="entry name" value="Nucleotidyltransferase"/>
    <property type="match status" value="1"/>
</dbReference>
<evidence type="ECO:0000256" key="2">
    <source>
        <dbReference type="ARBA" id="ARBA00022649"/>
    </source>
</evidence>
<keyword evidence="6" id="KW-0547">Nucleotide-binding</keyword>
<dbReference type="GO" id="GO:0005524">
    <property type="term" value="F:ATP binding"/>
    <property type="evidence" value="ECO:0007669"/>
    <property type="project" value="UniProtKB-KW"/>
</dbReference>
<dbReference type="EMBL" id="PFBC01000036">
    <property type="protein sequence ID" value="PIR87867.1"/>
    <property type="molecule type" value="Genomic_DNA"/>
</dbReference>
<comment type="similarity">
    <text evidence="9">Belongs to the MntA antitoxin family.</text>
</comment>
<reference evidence="12" key="1">
    <citation type="submission" date="2017-09" db="EMBL/GenBank/DDBJ databases">
        <title>Depth-based differentiation of microbial function through sediment-hosted aquifers and enrichment of novel symbionts in the deep terrestrial subsurface.</title>
        <authorList>
            <person name="Probst A.J."/>
            <person name="Ladd B."/>
            <person name="Jarett J.K."/>
            <person name="Geller-Mcgrath D.E."/>
            <person name="Sieber C.M.K."/>
            <person name="Emerson J.B."/>
            <person name="Anantharaman K."/>
            <person name="Thomas B.C."/>
            <person name="Malmstrom R."/>
            <person name="Stieglmeier M."/>
            <person name="Klingl A."/>
            <person name="Woyke T."/>
            <person name="Ryan C.M."/>
            <person name="Banfield J.F."/>
        </authorList>
    </citation>
    <scope>NUCLEOTIDE SEQUENCE [LARGE SCALE GENOMIC DNA]</scope>
</reference>
<evidence type="ECO:0000256" key="5">
    <source>
        <dbReference type="ARBA" id="ARBA00022723"/>
    </source>
</evidence>
<evidence type="ECO:0000256" key="4">
    <source>
        <dbReference type="ARBA" id="ARBA00022695"/>
    </source>
</evidence>